<dbReference type="Proteomes" id="UP000789525">
    <property type="component" value="Unassembled WGS sequence"/>
</dbReference>
<evidence type="ECO:0000313" key="1">
    <source>
        <dbReference type="EMBL" id="CAG8508631.1"/>
    </source>
</evidence>
<evidence type="ECO:0000313" key="2">
    <source>
        <dbReference type="Proteomes" id="UP000789525"/>
    </source>
</evidence>
<comment type="caution">
    <text evidence="1">The sequence shown here is derived from an EMBL/GenBank/DDBJ whole genome shotgun (WGS) entry which is preliminary data.</text>
</comment>
<proteinExistence type="predicted"/>
<organism evidence="1 2">
    <name type="scientific">Acaulospora colombiana</name>
    <dbReference type="NCBI Taxonomy" id="27376"/>
    <lineage>
        <taxon>Eukaryota</taxon>
        <taxon>Fungi</taxon>
        <taxon>Fungi incertae sedis</taxon>
        <taxon>Mucoromycota</taxon>
        <taxon>Glomeromycotina</taxon>
        <taxon>Glomeromycetes</taxon>
        <taxon>Diversisporales</taxon>
        <taxon>Acaulosporaceae</taxon>
        <taxon>Acaulospora</taxon>
    </lineage>
</organism>
<name>A0ACA9L3E0_9GLOM</name>
<gene>
    <name evidence="1" type="ORF">ACOLOM_LOCUS3118</name>
</gene>
<protein>
    <submittedName>
        <fullName evidence="1">1689_t:CDS:1</fullName>
    </submittedName>
</protein>
<keyword evidence="2" id="KW-1185">Reference proteome</keyword>
<sequence>MEQQTISISKAGITTTLNARTSILAAANPLHGRYNPKMSPTHNINLPAALMSRFDILFLILDTHNNDLDEAMASHVAHVHRYGKHPNIGIEVLDASTIRHYIAEARAKRPIIPQELKEYIVGSYVDLRREQKNDEYRKKEHSHVSPRTILAVIRLATALARIRLADSVIREDVDEALRLLEVSKDSLRDKSNLSKSDKTPTSAIYEMINEIRSRTEGDSLDYDQIVKEVTVRYTKDQLEDCIAEYQANNIWHVNEDRTKLFYVNESD</sequence>
<reference evidence="1" key="1">
    <citation type="submission" date="2021-06" db="EMBL/GenBank/DDBJ databases">
        <authorList>
            <person name="Kallberg Y."/>
            <person name="Tangrot J."/>
            <person name="Rosling A."/>
        </authorList>
    </citation>
    <scope>NUCLEOTIDE SEQUENCE</scope>
    <source>
        <strain evidence="1">CL356</strain>
    </source>
</reference>
<accession>A0ACA9L3E0</accession>
<dbReference type="EMBL" id="CAJVPT010004464">
    <property type="protein sequence ID" value="CAG8508631.1"/>
    <property type="molecule type" value="Genomic_DNA"/>
</dbReference>